<dbReference type="RefSeq" id="WP_349638767.1">
    <property type="nucleotide sequence ID" value="NZ_CP090958.1"/>
</dbReference>
<evidence type="ECO:0000313" key="4">
    <source>
        <dbReference type="Proteomes" id="UP001209083"/>
    </source>
</evidence>
<evidence type="ECO:0000256" key="1">
    <source>
        <dbReference type="ARBA" id="ARBA00010613"/>
    </source>
</evidence>
<name>A0ABY8QU69_9MICO</name>
<dbReference type="EMBL" id="CP090958">
    <property type="protein sequence ID" value="WGW11971.1"/>
    <property type="molecule type" value="Genomic_DNA"/>
</dbReference>
<dbReference type="SUPFAM" id="SSF56317">
    <property type="entry name" value="Carbon-nitrogen hydrolase"/>
    <property type="match status" value="1"/>
</dbReference>
<dbReference type="Pfam" id="PF00795">
    <property type="entry name" value="CN_hydrolase"/>
    <property type="match status" value="1"/>
</dbReference>
<dbReference type="InterPro" id="IPR036526">
    <property type="entry name" value="C-N_Hydrolase_sf"/>
</dbReference>
<keyword evidence="4" id="KW-1185">Reference proteome</keyword>
<dbReference type="PROSITE" id="PS50263">
    <property type="entry name" value="CN_HYDROLASE"/>
    <property type="match status" value="1"/>
</dbReference>
<protein>
    <submittedName>
        <fullName evidence="3">Nitrilase-related carbon-nitrogen hydrolase</fullName>
    </submittedName>
</protein>
<accession>A0ABY8QU69</accession>
<dbReference type="PANTHER" id="PTHR23088:SF27">
    <property type="entry name" value="DEAMINATED GLUTATHIONE AMIDASE"/>
    <property type="match status" value="1"/>
</dbReference>
<organism evidence="3 4">
    <name type="scientific">Saxibacter everestensis</name>
    <dbReference type="NCBI Taxonomy" id="2909229"/>
    <lineage>
        <taxon>Bacteria</taxon>
        <taxon>Bacillati</taxon>
        <taxon>Actinomycetota</taxon>
        <taxon>Actinomycetes</taxon>
        <taxon>Micrococcales</taxon>
        <taxon>Brevibacteriaceae</taxon>
        <taxon>Saxibacter</taxon>
    </lineage>
</organism>
<dbReference type="Proteomes" id="UP001209083">
    <property type="component" value="Chromosome"/>
</dbReference>
<feature type="domain" description="CN hydrolase" evidence="2">
    <location>
        <begin position="1"/>
        <end position="261"/>
    </location>
</feature>
<keyword evidence="3" id="KW-0378">Hydrolase</keyword>
<comment type="similarity">
    <text evidence="1">Belongs to the carbon-nitrogen hydrolase superfamily. NIT1/NIT2 family.</text>
</comment>
<dbReference type="Gene3D" id="3.60.110.10">
    <property type="entry name" value="Carbon-nitrogen hydrolase"/>
    <property type="match status" value="1"/>
</dbReference>
<dbReference type="PROSITE" id="PS01227">
    <property type="entry name" value="UPF0012"/>
    <property type="match status" value="1"/>
</dbReference>
<evidence type="ECO:0000259" key="2">
    <source>
        <dbReference type="PROSITE" id="PS50263"/>
    </source>
</evidence>
<dbReference type="GO" id="GO:0016787">
    <property type="term" value="F:hydrolase activity"/>
    <property type="evidence" value="ECO:0007669"/>
    <property type="project" value="UniProtKB-KW"/>
</dbReference>
<proteinExistence type="inferred from homology"/>
<dbReference type="PANTHER" id="PTHR23088">
    <property type="entry name" value="NITRILASE-RELATED"/>
    <property type="match status" value="1"/>
</dbReference>
<reference evidence="3 4" key="1">
    <citation type="submission" date="2023-05" db="EMBL/GenBank/DDBJ databases">
        <title>Lithophilousrod everest ZFBP1038 complete genpme.</title>
        <authorList>
            <person name="Tian M."/>
        </authorList>
    </citation>
    <scope>NUCLEOTIDE SEQUENCE [LARGE SCALE GENOMIC DNA]</scope>
    <source>
        <strain evidence="3 4">ZFBP1038</strain>
    </source>
</reference>
<gene>
    <name evidence="3" type="ORF">LWF01_18095</name>
</gene>
<evidence type="ECO:0000313" key="3">
    <source>
        <dbReference type="EMBL" id="WGW11971.1"/>
    </source>
</evidence>
<sequence length="279" mass="29853">MRVHSIQLGYGDDESMPDRIARAAALVRQQAGADLIVLPELWAPGGFSYRSWLERAQTTAGEIVAAIAESARAVGAYVHAGSIIEYPEDAESPNGYPSDGQPVPDGERRLWNTSILLDPSGKVVARYRKIHRFGFGAGEPKLLDAGTDIVTVPIAVDGREVMLGLATCYDLRFPELFRALLDKGAEVVIIPAAWPAARVDHWSLLARARAIEDFVAVVAVNTAGTHSGVEMGGHSVTVAADGTILAEAGPDEAILEASIDIAAIHARRENFPALSDRRL</sequence>
<dbReference type="InterPro" id="IPR003010">
    <property type="entry name" value="C-N_Hydrolase"/>
</dbReference>
<dbReference type="InterPro" id="IPR001110">
    <property type="entry name" value="UPF0012_CS"/>
</dbReference>